<dbReference type="InterPro" id="IPR004316">
    <property type="entry name" value="SWEET_rpt"/>
</dbReference>
<comment type="subcellular location">
    <subcellularLocation>
        <location evidence="9">Cell membrane</location>
        <topology evidence="9">Multi-pass membrane protein</topology>
    </subcellularLocation>
    <subcellularLocation>
        <location evidence="1">Endomembrane system</location>
        <topology evidence="1">Multi-pass membrane protein</topology>
    </subcellularLocation>
</comment>
<feature type="transmembrane region" description="Helical" evidence="9">
    <location>
        <begin position="65"/>
        <end position="87"/>
    </location>
</feature>
<evidence type="ECO:0000256" key="8">
    <source>
        <dbReference type="ARBA" id="ARBA00023136"/>
    </source>
</evidence>
<dbReference type="Pfam" id="PF03083">
    <property type="entry name" value="MtN3_slv"/>
    <property type="match status" value="2"/>
</dbReference>
<dbReference type="FunFam" id="1.20.1280.290:FF:000002">
    <property type="entry name" value="Bidirectional sugar transporter SWEET"/>
    <property type="match status" value="1"/>
</dbReference>
<evidence type="ECO:0000313" key="12">
    <source>
        <dbReference type="Proteomes" id="UP001157006"/>
    </source>
</evidence>
<evidence type="ECO:0000256" key="1">
    <source>
        <dbReference type="ARBA" id="ARBA00004127"/>
    </source>
</evidence>
<evidence type="ECO:0000256" key="9">
    <source>
        <dbReference type="RuleBase" id="RU910715"/>
    </source>
</evidence>
<evidence type="ECO:0000256" key="3">
    <source>
        <dbReference type="ARBA" id="ARBA00022448"/>
    </source>
</evidence>
<dbReference type="GO" id="GO:0051119">
    <property type="term" value="F:sugar transmembrane transporter activity"/>
    <property type="evidence" value="ECO:0007669"/>
    <property type="project" value="InterPro"/>
</dbReference>
<keyword evidence="4 9" id="KW-0762">Sugar transport</keyword>
<reference evidence="11 12" key="1">
    <citation type="submission" date="2023-01" db="EMBL/GenBank/DDBJ databases">
        <authorList>
            <person name="Kreplak J."/>
        </authorList>
    </citation>
    <scope>NUCLEOTIDE SEQUENCE [LARGE SCALE GENOMIC DNA]</scope>
</reference>
<evidence type="ECO:0000256" key="5">
    <source>
        <dbReference type="ARBA" id="ARBA00022692"/>
    </source>
</evidence>
<keyword evidence="3 9" id="KW-0813">Transport</keyword>
<gene>
    <name evidence="11" type="ORF">VFH_I426160</name>
</gene>
<organism evidence="11 12">
    <name type="scientific">Vicia faba</name>
    <name type="common">Broad bean</name>
    <name type="synonym">Faba vulgaris</name>
    <dbReference type="NCBI Taxonomy" id="3906"/>
    <lineage>
        <taxon>Eukaryota</taxon>
        <taxon>Viridiplantae</taxon>
        <taxon>Streptophyta</taxon>
        <taxon>Embryophyta</taxon>
        <taxon>Tracheophyta</taxon>
        <taxon>Spermatophyta</taxon>
        <taxon>Magnoliopsida</taxon>
        <taxon>eudicotyledons</taxon>
        <taxon>Gunneridae</taxon>
        <taxon>Pentapetalae</taxon>
        <taxon>rosids</taxon>
        <taxon>fabids</taxon>
        <taxon>Fabales</taxon>
        <taxon>Fabaceae</taxon>
        <taxon>Papilionoideae</taxon>
        <taxon>50 kb inversion clade</taxon>
        <taxon>NPAAA clade</taxon>
        <taxon>Hologalegina</taxon>
        <taxon>IRL clade</taxon>
        <taxon>Fabeae</taxon>
        <taxon>Vicia</taxon>
    </lineage>
</organism>
<comment type="similarity">
    <text evidence="2 9">Belongs to the SWEET sugar transporter family.</text>
</comment>
<dbReference type="Proteomes" id="UP001157006">
    <property type="component" value="Chromosome 1L"/>
</dbReference>
<dbReference type="AlphaFoldDB" id="A0AAV0Z0Z1"/>
<feature type="transmembrane region" description="Helical" evidence="9">
    <location>
        <begin position="187"/>
        <end position="208"/>
    </location>
</feature>
<feature type="transmembrane region" description="Helical" evidence="9">
    <location>
        <begin position="126"/>
        <end position="147"/>
    </location>
</feature>
<dbReference type="GO" id="GO:0005886">
    <property type="term" value="C:plasma membrane"/>
    <property type="evidence" value="ECO:0007669"/>
    <property type="project" value="UniProtKB-SubCell"/>
</dbReference>
<evidence type="ECO:0000256" key="4">
    <source>
        <dbReference type="ARBA" id="ARBA00022597"/>
    </source>
</evidence>
<keyword evidence="7 9" id="KW-1133">Transmembrane helix</keyword>
<dbReference type="InterPro" id="IPR047664">
    <property type="entry name" value="SWEET"/>
</dbReference>
<dbReference type="GO" id="GO:0012505">
    <property type="term" value="C:endomembrane system"/>
    <property type="evidence" value="ECO:0007669"/>
    <property type="project" value="UniProtKB-SubCell"/>
</dbReference>
<feature type="transmembrane region" description="Helical" evidence="9">
    <location>
        <begin position="42"/>
        <end position="59"/>
    </location>
</feature>
<name>A0AAV0Z0Z1_VICFA</name>
<keyword evidence="5 9" id="KW-0812">Transmembrane</keyword>
<accession>A0AAV0Z0Z1</accession>
<evidence type="ECO:0000256" key="7">
    <source>
        <dbReference type="ARBA" id="ARBA00022989"/>
    </source>
</evidence>
<feature type="transmembrane region" description="Helical" evidence="9">
    <location>
        <begin position="6"/>
        <end position="30"/>
    </location>
</feature>
<feature type="transmembrane region" description="Helical" evidence="9">
    <location>
        <begin position="99"/>
        <end position="120"/>
    </location>
</feature>
<dbReference type="PANTHER" id="PTHR10791">
    <property type="entry name" value="RAG1-ACTIVATING PROTEIN 1"/>
    <property type="match status" value="1"/>
</dbReference>
<feature type="region of interest" description="Disordered" evidence="10">
    <location>
        <begin position="222"/>
        <end position="247"/>
    </location>
</feature>
<evidence type="ECO:0000256" key="10">
    <source>
        <dbReference type="SAM" id="MobiDB-lite"/>
    </source>
</evidence>
<evidence type="ECO:0000256" key="2">
    <source>
        <dbReference type="ARBA" id="ARBA00007809"/>
    </source>
</evidence>
<proteinExistence type="inferred from homology"/>
<evidence type="ECO:0000313" key="11">
    <source>
        <dbReference type="EMBL" id="CAI8590115.1"/>
    </source>
</evidence>
<comment type="function">
    <text evidence="9">Mediates both low-affinity uptake and efflux of sugar across the membrane.</text>
</comment>
<dbReference type="PANTHER" id="PTHR10791:SF120">
    <property type="entry name" value="BIDIRECTIONAL SUGAR TRANSPORTER SWEET17"/>
    <property type="match status" value="1"/>
</dbReference>
<dbReference type="Gene3D" id="1.20.1280.290">
    <property type="match status" value="2"/>
</dbReference>
<sequence>MADPSFFVGIIGNIISILMFLSPVPTFWRIIKHRSTEDFSSFPYICTLLNSSLWTYYGTIKAGEYLVATVNGFGILVETIYILLFLIYAPQKMRVKTAILVGILDVGVLGAAVVATQLALEGEARSGAVGIMGAALNILMYASPLAVMKTVVKTKSVEYLPFLLSFFFFLNGGVWLLYAVLVRDVILGVPNGTGFVLGAMQLVLYGVYRNGKQLKHVSHRLEEGSQREHLISSPTHDESHDRENRPI</sequence>
<evidence type="ECO:0000256" key="6">
    <source>
        <dbReference type="ARBA" id="ARBA00022737"/>
    </source>
</evidence>
<keyword evidence="6" id="KW-0677">Repeat</keyword>
<feature type="transmembrane region" description="Helical" evidence="9">
    <location>
        <begin position="159"/>
        <end position="181"/>
    </location>
</feature>
<keyword evidence="8 9" id="KW-0472">Membrane</keyword>
<dbReference type="GO" id="GO:0051260">
    <property type="term" value="P:protein homooligomerization"/>
    <property type="evidence" value="ECO:0007669"/>
    <property type="project" value="UniProtKB-ARBA"/>
</dbReference>
<dbReference type="FunFam" id="1.20.1280.290:FF:000001">
    <property type="entry name" value="Bidirectional sugar transporter SWEET"/>
    <property type="match status" value="1"/>
</dbReference>
<dbReference type="EMBL" id="OX451736">
    <property type="protein sequence ID" value="CAI8590115.1"/>
    <property type="molecule type" value="Genomic_DNA"/>
</dbReference>
<protein>
    <recommendedName>
        <fullName evidence="9">Bidirectional sugar transporter SWEET</fullName>
    </recommendedName>
</protein>
<keyword evidence="12" id="KW-1185">Reference proteome</keyword>